<reference evidence="2" key="1">
    <citation type="journal article" date="2014" name="Front. Microbiol.">
        <title>High frequency of phylogenetically diverse reductive dehalogenase-homologous genes in deep subseafloor sedimentary metagenomes.</title>
        <authorList>
            <person name="Kawai M."/>
            <person name="Futagami T."/>
            <person name="Toyoda A."/>
            <person name="Takaki Y."/>
            <person name="Nishi S."/>
            <person name="Hori S."/>
            <person name="Arai W."/>
            <person name="Tsubouchi T."/>
            <person name="Morono Y."/>
            <person name="Uchiyama I."/>
            <person name="Ito T."/>
            <person name="Fujiyama A."/>
            <person name="Inagaki F."/>
            <person name="Takami H."/>
        </authorList>
    </citation>
    <scope>NUCLEOTIDE SEQUENCE</scope>
    <source>
        <strain evidence="2">Expedition CK06-06</strain>
    </source>
</reference>
<gene>
    <name evidence="2" type="ORF">S12H4_25383</name>
</gene>
<feature type="non-terminal residue" evidence="2">
    <location>
        <position position="54"/>
    </location>
</feature>
<proteinExistence type="predicted"/>
<accession>X1SEN4</accession>
<name>X1SEN4_9ZZZZ</name>
<evidence type="ECO:0000313" key="2">
    <source>
        <dbReference type="EMBL" id="GAI73880.1"/>
    </source>
</evidence>
<evidence type="ECO:0000256" key="1">
    <source>
        <dbReference type="SAM" id="MobiDB-lite"/>
    </source>
</evidence>
<dbReference type="AlphaFoldDB" id="X1SEN4"/>
<dbReference type="EMBL" id="BARW01014207">
    <property type="protein sequence ID" value="GAI73880.1"/>
    <property type="molecule type" value="Genomic_DNA"/>
</dbReference>
<feature type="compositionally biased region" description="Polar residues" evidence="1">
    <location>
        <begin position="38"/>
        <end position="47"/>
    </location>
</feature>
<sequence length="54" mass="5513">MIESGVGSPSLDQIVALAALAVMTKAAYSLGKVFSPGHRSNGNSGNPKEQAELL</sequence>
<organism evidence="2">
    <name type="scientific">marine sediment metagenome</name>
    <dbReference type="NCBI Taxonomy" id="412755"/>
    <lineage>
        <taxon>unclassified sequences</taxon>
        <taxon>metagenomes</taxon>
        <taxon>ecological metagenomes</taxon>
    </lineage>
</organism>
<comment type="caution">
    <text evidence="2">The sequence shown here is derived from an EMBL/GenBank/DDBJ whole genome shotgun (WGS) entry which is preliminary data.</text>
</comment>
<protein>
    <submittedName>
        <fullName evidence="2">Uncharacterized protein</fullName>
    </submittedName>
</protein>
<feature type="region of interest" description="Disordered" evidence="1">
    <location>
        <begin position="34"/>
        <end position="54"/>
    </location>
</feature>